<dbReference type="EMBL" id="MBFT01000824">
    <property type="protein sequence ID" value="PVU86931.1"/>
    <property type="molecule type" value="Genomic_DNA"/>
</dbReference>
<proteinExistence type="predicted"/>
<keyword evidence="3" id="KW-1185">Reference proteome</keyword>
<dbReference type="AlphaFoldDB" id="A0A2T9Y3M6"/>
<evidence type="ECO:0000313" key="2">
    <source>
        <dbReference type="EMBL" id="PVU86931.1"/>
    </source>
</evidence>
<evidence type="ECO:0000313" key="3">
    <source>
        <dbReference type="Proteomes" id="UP000245699"/>
    </source>
</evidence>
<dbReference type="Proteomes" id="UP000245699">
    <property type="component" value="Unassembled WGS sequence"/>
</dbReference>
<sequence>MVGCNNKRAAVMEKYESNMPAESQICLNYEIHLVVSKVLYENSFNSQNGSQISKILFGSNINTSGSKMEEYEDFENNLVLKPEETLETISSIQYFKILNNIRSIIHQINISPLRN</sequence>
<organism evidence="2 3">
    <name type="scientific">Furculomyces boomerangus</name>
    <dbReference type="NCBI Taxonomy" id="61424"/>
    <lineage>
        <taxon>Eukaryota</taxon>
        <taxon>Fungi</taxon>
        <taxon>Fungi incertae sedis</taxon>
        <taxon>Zoopagomycota</taxon>
        <taxon>Kickxellomycotina</taxon>
        <taxon>Harpellomycetes</taxon>
        <taxon>Harpellales</taxon>
        <taxon>Harpellaceae</taxon>
        <taxon>Furculomyces</taxon>
    </lineage>
</organism>
<dbReference type="EMBL" id="MBFT01001234">
    <property type="protein sequence ID" value="PVU84790.1"/>
    <property type="molecule type" value="Genomic_DNA"/>
</dbReference>
<name>A0A2T9Y3M6_9FUNG</name>
<evidence type="ECO:0000313" key="1">
    <source>
        <dbReference type="EMBL" id="PVU84790.1"/>
    </source>
</evidence>
<reference evidence="2 3" key="1">
    <citation type="journal article" date="2018" name="MBio">
        <title>Comparative Genomics Reveals the Core Gene Toolbox for the Fungus-Insect Symbiosis.</title>
        <authorList>
            <person name="Wang Y."/>
            <person name="Stata M."/>
            <person name="Wang W."/>
            <person name="Stajich J.E."/>
            <person name="White M.M."/>
            <person name="Moncalvo J.M."/>
        </authorList>
    </citation>
    <scope>NUCLEOTIDE SEQUENCE [LARGE SCALE GENOMIC DNA]</scope>
    <source>
        <strain evidence="2 3">AUS-77-4</strain>
    </source>
</reference>
<gene>
    <name evidence="2" type="ORF">BB559_006326</name>
    <name evidence="1" type="ORF">BB559_007399</name>
</gene>
<protein>
    <submittedName>
        <fullName evidence="2">Uncharacterized protein</fullName>
    </submittedName>
</protein>
<comment type="caution">
    <text evidence="2">The sequence shown here is derived from an EMBL/GenBank/DDBJ whole genome shotgun (WGS) entry which is preliminary data.</text>
</comment>
<accession>A0A2T9Y3M6</accession>